<organism evidence="3 4">
    <name type="scientific">Pyrocoelia pectoralis</name>
    <dbReference type="NCBI Taxonomy" id="417401"/>
    <lineage>
        <taxon>Eukaryota</taxon>
        <taxon>Metazoa</taxon>
        <taxon>Ecdysozoa</taxon>
        <taxon>Arthropoda</taxon>
        <taxon>Hexapoda</taxon>
        <taxon>Insecta</taxon>
        <taxon>Pterygota</taxon>
        <taxon>Neoptera</taxon>
        <taxon>Endopterygota</taxon>
        <taxon>Coleoptera</taxon>
        <taxon>Polyphaga</taxon>
        <taxon>Elateriformia</taxon>
        <taxon>Elateroidea</taxon>
        <taxon>Lampyridae</taxon>
        <taxon>Lampyrinae</taxon>
        <taxon>Pyrocoelia</taxon>
    </lineage>
</organism>
<evidence type="ECO:0000313" key="4">
    <source>
        <dbReference type="Proteomes" id="UP001329430"/>
    </source>
</evidence>
<reference evidence="3 4" key="1">
    <citation type="journal article" date="2024" name="Insects">
        <title>An Improved Chromosome-Level Genome Assembly of the Firefly Pyrocoelia pectoralis.</title>
        <authorList>
            <person name="Fu X."/>
            <person name="Meyer-Rochow V.B."/>
            <person name="Ballantyne L."/>
            <person name="Zhu X."/>
        </authorList>
    </citation>
    <scope>NUCLEOTIDE SEQUENCE [LARGE SCALE GENOMIC DNA]</scope>
    <source>
        <strain evidence="3">XCY_ONT2</strain>
    </source>
</reference>
<dbReference type="EMBL" id="JAVRBK010000001">
    <property type="protein sequence ID" value="KAK5649838.1"/>
    <property type="molecule type" value="Genomic_DNA"/>
</dbReference>
<dbReference type="InterPro" id="IPR001148">
    <property type="entry name" value="CA_dom"/>
</dbReference>
<feature type="domain" description="Alpha-carbonic anhydrase" evidence="2">
    <location>
        <begin position="18"/>
        <end position="274"/>
    </location>
</feature>
<dbReference type="CDD" id="cd00326">
    <property type="entry name" value="alpha_CA"/>
    <property type="match status" value="1"/>
</dbReference>
<dbReference type="AlphaFoldDB" id="A0AAN7ZWH8"/>
<dbReference type="GO" id="GO:0004089">
    <property type="term" value="F:carbonate dehydratase activity"/>
    <property type="evidence" value="ECO:0007669"/>
    <property type="project" value="InterPro"/>
</dbReference>
<evidence type="ECO:0000259" key="2">
    <source>
        <dbReference type="PROSITE" id="PS51144"/>
    </source>
</evidence>
<dbReference type="Proteomes" id="UP001329430">
    <property type="component" value="Chromosome 1"/>
</dbReference>
<dbReference type="SMART" id="SM01057">
    <property type="entry name" value="Carb_anhydrase"/>
    <property type="match status" value="1"/>
</dbReference>
<dbReference type="PANTHER" id="PTHR18952:SF233">
    <property type="entry name" value="CARBONIC ANHYDRASE 14"/>
    <property type="match status" value="1"/>
</dbReference>
<dbReference type="GO" id="GO:0005737">
    <property type="term" value="C:cytoplasm"/>
    <property type="evidence" value="ECO:0007669"/>
    <property type="project" value="TreeGrafter"/>
</dbReference>
<dbReference type="PANTHER" id="PTHR18952">
    <property type="entry name" value="CARBONIC ANHYDRASE"/>
    <property type="match status" value="1"/>
</dbReference>
<protein>
    <recommendedName>
        <fullName evidence="2">Alpha-carbonic anhydrase domain-containing protein</fullName>
    </recommendedName>
</protein>
<sequence length="303" mass="35724">MGISISFFLTQSDTQRRSTRNKNENIDDKAQWFQTLVDKQGHLESPIDICLSVAKPLDLIPIYWHYLDVIPKKVKLTNTGRTLLMSINYFNDRPYLCGGPFCGDFEFSQLHFHWGSNDMEGSEHSADGVIYPLEMHVFYFRSIYATHEDALREKDGVTALVYFFKLQEETNPIIQLLVEAIPLIQNAHTSTRFKNIPLQFILKKFERDYFLYWGAVKTTTIIHRIFWLICREPIGITREQMERFRILLDEDEKPILCNYRQIQERGKRHLFHVSSSTVKYATLLPITQEDEEFRMQREIIIAC</sequence>
<name>A0AAN7ZWH8_9COLE</name>
<dbReference type="GO" id="GO:0008270">
    <property type="term" value="F:zinc ion binding"/>
    <property type="evidence" value="ECO:0007669"/>
    <property type="project" value="InterPro"/>
</dbReference>
<dbReference type="PROSITE" id="PS51144">
    <property type="entry name" value="ALPHA_CA_2"/>
    <property type="match status" value="1"/>
</dbReference>
<dbReference type="Pfam" id="PF00194">
    <property type="entry name" value="Carb_anhydrase"/>
    <property type="match status" value="1"/>
</dbReference>
<dbReference type="InterPro" id="IPR036398">
    <property type="entry name" value="CA_dom_sf"/>
</dbReference>
<keyword evidence="4" id="KW-1185">Reference proteome</keyword>
<dbReference type="Gene3D" id="3.10.200.10">
    <property type="entry name" value="Alpha carbonic anhydrase"/>
    <property type="match status" value="1"/>
</dbReference>
<comment type="similarity">
    <text evidence="1">Belongs to the alpha-carbonic anhydrase family.</text>
</comment>
<evidence type="ECO:0000256" key="1">
    <source>
        <dbReference type="ARBA" id="ARBA00010718"/>
    </source>
</evidence>
<accession>A0AAN7ZWH8</accession>
<gene>
    <name evidence="3" type="ORF">RI129_000867</name>
</gene>
<comment type="caution">
    <text evidence="3">The sequence shown here is derived from an EMBL/GenBank/DDBJ whole genome shotgun (WGS) entry which is preliminary data.</text>
</comment>
<dbReference type="InterPro" id="IPR023561">
    <property type="entry name" value="Carbonic_anhydrase_a-class"/>
</dbReference>
<evidence type="ECO:0000313" key="3">
    <source>
        <dbReference type="EMBL" id="KAK5649838.1"/>
    </source>
</evidence>
<proteinExistence type="inferred from homology"/>
<dbReference type="SUPFAM" id="SSF51069">
    <property type="entry name" value="Carbonic anhydrase"/>
    <property type="match status" value="1"/>
</dbReference>